<keyword evidence="1" id="KW-1133">Transmembrane helix</keyword>
<feature type="transmembrane region" description="Helical" evidence="1">
    <location>
        <begin position="6"/>
        <end position="26"/>
    </location>
</feature>
<evidence type="ECO:0000313" key="3">
    <source>
        <dbReference type="Proteomes" id="UP000419138"/>
    </source>
</evidence>
<protein>
    <submittedName>
        <fullName evidence="2">TIGR04222 domain-containing membrane protein</fullName>
    </submittedName>
</protein>
<feature type="transmembrane region" description="Helical" evidence="1">
    <location>
        <begin position="147"/>
        <end position="167"/>
    </location>
</feature>
<sequence length="315" mass="31203">MDRAVLLINLIAGVSSLGLIIGWRAVRPRRRPPVTPEIHDVYEAAFLGGGPARVVDAALTGLHSGERVLIGEPGIVSVQNPVAADPVERAVLDQLAVAPNGSLNQLRHTVMRGPVVQRIGHGLAAQGLMAPPSLGRRVLRFWSVSQTTLCVLALLAAIVLTVVGAVLDWERPDLPFAVLVLPGLLFAIITGAVITSCCDARITPAGKDALAVYRKRYADAEAPNALVSLKGTGGVPDPGLRTVLVAAALAPVVLVATAGGAAAAGGESAAVWCGGSGPGSGCGDSAGSGGDSGSGGDGGGGDGGGCGGCGGCGCG</sequence>
<dbReference type="InterPro" id="IPR026467">
    <property type="entry name" value="Ser/Gly_Cys_C_dom"/>
</dbReference>
<evidence type="ECO:0000256" key="1">
    <source>
        <dbReference type="SAM" id="Phobius"/>
    </source>
</evidence>
<comment type="caution">
    <text evidence="2">The sequence shown here is derived from an EMBL/GenBank/DDBJ whole genome shotgun (WGS) entry which is preliminary data.</text>
</comment>
<dbReference type="Proteomes" id="UP000419138">
    <property type="component" value="Unassembled WGS sequence"/>
</dbReference>
<keyword evidence="1" id="KW-0472">Membrane</keyword>
<gene>
    <name evidence="2" type="ORF">FF041_19760</name>
</gene>
<keyword evidence="1" id="KW-0812">Transmembrane</keyword>
<proteinExistence type="predicted"/>
<accession>A0A646KJW2</accession>
<dbReference type="RefSeq" id="WP_153524005.1">
    <property type="nucleotide sequence ID" value="NZ_JBEPDZ010000019.1"/>
</dbReference>
<organism evidence="2 3">
    <name type="scientific">Streptomyces jumonjinensis</name>
    <dbReference type="NCBI Taxonomy" id="1945"/>
    <lineage>
        <taxon>Bacteria</taxon>
        <taxon>Bacillati</taxon>
        <taxon>Actinomycetota</taxon>
        <taxon>Actinomycetes</taxon>
        <taxon>Kitasatosporales</taxon>
        <taxon>Streptomycetaceae</taxon>
        <taxon>Streptomyces</taxon>
    </lineage>
</organism>
<dbReference type="NCBIfam" id="TIGR04222">
    <property type="entry name" value="near_uncomplex"/>
    <property type="match status" value="1"/>
</dbReference>
<keyword evidence="3" id="KW-1185">Reference proteome</keyword>
<dbReference type="EMBL" id="VCLA01000151">
    <property type="protein sequence ID" value="MQT02360.1"/>
    <property type="molecule type" value="Genomic_DNA"/>
</dbReference>
<name>A0A646KJW2_STRJU</name>
<dbReference type="OrthoDB" id="4241909at2"/>
<reference evidence="2 3" key="1">
    <citation type="submission" date="2019-05" db="EMBL/GenBank/DDBJ databases">
        <title>Comparative genomics and metabolomics analyses of clavulanic acid producing Streptomyces species provides insight into specialized metabolism and evolution of beta-lactam biosynthetic gene clusters.</title>
        <authorList>
            <person name="Moore M.A."/>
            <person name="Cruz-Morales P."/>
            <person name="Barona Gomez F."/>
            <person name="Kapil T."/>
        </authorList>
    </citation>
    <scope>NUCLEOTIDE SEQUENCE [LARGE SCALE GENOMIC DNA]</scope>
    <source>
        <strain evidence="2 3">NRRL 5741</strain>
    </source>
</reference>
<feature type="transmembrane region" description="Helical" evidence="1">
    <location>
        <begin position="179"/>
        <end position="198"/>
    </location>
</feature>
<evidence type="ECO:0000313" key="2">
    <source>
        <dbReference type="EMBL" id="MQT02360.1"/>
    </source>
</evidence>
<dbReference type="AlphaFoldDB" id="A0A646KJW2"/>